<evidence type="ECO:0000313" key="1">
    <source>
        <dbReference type="EMBL" id="TYH30807.1"/>
    </source>
</evidence>
<accession>A0A5D2HKI0</accession>
<gene>
    <name evidence="1" type="ORF">ES288_A01G123800v1</name>
</gene>
<name>A0A5D2HKI0_GOSDA</name>
<keyword evidence="2" id="KW-1185">Reference proteome</keyword>
<dbReference type="Proteomes" id="UP000323506">
    <property type="component" value="Chromosome A01"/>
</dbReference>
<proteinExistence type="predicted"/>
<reference evidence="1 2" key="1">
    <citation type="submission" date="2019-06" db="EMBL/GenBank/DDBJ databases">
        <title>WGS assembly of Gossypium darwinii.</title>
        <authorList>
            <person name="Chen Z.J."/>
            <person name="Sreedasyam A."/>
            <person name="Ando A."/>
            <person name="Song Q."/>
            <person name="De L."/>
            <person name="Hulse-Kemp A."/>
            <person name="Ding M."/>
            <person name="Ye W."/>
            <person name="Kirkbride R."/>
            <person name="Jenkins J."/>
            <person name="Plott C."/>
            <person name="Lovell J."/>
            <person name="Lin Y.-M."/>
            <person name="Vaughn R."/>
            <person name="Liu B."/>
            <person name="Li W."/>
            <person name="Simpson S."/>
            <person name="Scheffler B."/>
            <person name="Saski C."/>
            <person name="Grover C."/>
            <person name="Hu G."/>
            <person name="Conover J."/>
            <person name="Carlson J."/>
            <person name="Shu S."/>
            <person name="Boston L."/>
            <person name="Williams M."/>
            <person name="Peterson D."/>
            <person name="Mcgee K."/>
            <person name="Jones D."/>
            <person name="Wendel J."/>
            <person name="Stelly D."/>
            <person name="Grimwood J."/>
            <person name="Schmutz J."/>
        </authorList>
    </citation>
    <scope>NUCLEOTIDE SEQUENCE [LARGE SCALE GENOMIC DNA]</scope>
    <source>
        <strain evidence="1">1808015.09</strain>
    </source>
</reference>
<dbReference type="EMBL" id="CM017688">
    <property type="protein sequence ID" value="TYH30807.1"/>
    <property type="molecule type" value="Genomic_DNA"/>
</dbReference>
<sequence length="84" mass="10006">MVEKKVSNLLPVYASFSVKQFDFNLFRFFFMWCKGYVRIHSSRFRVFLLKPELLRSIMDSGFKHPFEGKVLNSCLILKFVNSMN</sequence>
<evidence type="ECO:0000313" key="2">
    <source>
        <dbReference type="Proteomes" id="UP000323506"/>
    </source>
</evidence>
<dbReference type="AlphaFoldDB" id="A0A5D2HKI0"/>
<protein>
    <recommendedName>
        <fullName evidence="3">DEAD-box RNA helicase Q domain-containing protein</fullName>
    </recommendedName>
</protein>
<organism evidence="1 2">
    <name type="scientific">Gossypium darwinii</name>
    <name type="common">Darwin's cotton</name>
    <name type="synonym">Gossypium barbadense var. darwinii</name>
    <dbReference type="NCBI Taxonomy" id="34276"/>
    <lineage>
        <taxon>Eukaryota</taxon>
        <taxon>Viridiplantae</taxon>
        <taxon>Streptophyta</taxon>
        <taxon>Embryophyta</taxon>
        <taxon>Tracheophyta</taxon>
        <taxon>Spermatophyta</taxon>
        <taxon>Magnoliopsida</taxon>
        <taxon>eudicotyledons</taxon>
        <taxon>Gunneridae</taxon>
        <taxon>Pentapetalae</taxon>
        <taxon>rosids</taxon>
        <taxon>malvids</taxon>
        <taxon>Malvales</taxon>
        <taxon>Malvaceae</taxon>
        <taxon>Malvoideae</taxon>
        <taxon>Gossypium</taxon>
    </lineage>
</organism>
<evidence type="ECO:0008006" key="3">
    <source>
        <dbReference type="Google" id="ProtNLM"/>
    </source>
</evidence>